<dbReference type="Proteomes" id="UP000032180">
    <property type="component" value="Chromosome 6"/>
</dbReference>
<protein>
    <submittedName>
        <fullName evidence="1">Uncharacterized protein</fullName>
    </submittedName>
</protein>
<sequence length="64" mass="6652">MASQGTAIELPAVPWLFSALQQTGIWHWLPSAGHAAVGGAAVGMKDVQLNKQSASAEATLIHTK</sequence>
<evidence type="ECO:0000313" key="1">
    <source>
        <dbReference type="EnsemblPlants" id="LPERR06G13270.1"/>
    </source>
</evidence>
<accession>A0A0D9WQK8</accession>
<evidence type="ECO:0000313" key="2">
    <source>
        <dbReference type="Proteomes" id="UP000032180"/>
    </source>
</evidence>
<dbReference type="HOGENOM" id="CLU_2870863_0_0_1"/>
<dbReference type="EnsemblPlants" id="LPERR06G13270.1">
    <property type="protein sequence ID" value="LPERR06G13270.1"/>
    <property type="gene ID" value="LPERR06G13270"/>
</dbReference>
<reference evidence="1 2" key="1">
    <citation type="submission" date="2012-08" db="EMBL/GenBank/DDBJ databases">
        <title>Oryza genome evolution.</title>
        <authorList>
            <person name="Wing R.A."/>
        </authorList>
    </citation>
    <scope>NUCLEOTIDE SEQUENCE</scope>
</reference>
<dbReference type="Gramene" id="LPERR06G13270.1">
    <property type="protein sequence ID" value="LPERR06G13270.1"/>
    <property type="gene ID" value="LPERR06G13270"/>
</dbReference>
<organism evidence="1 2">
    <name type="scientific">Leersia perrieri</name>
    <dbReference type="NCBI Taxonomy" id="77586"/>
    <lineage>
        <taxon>Eukaryota</taxon>
        <taxon>Viridiplantae</taxon>
        <taxon>Streptophyta</taxon>
        <taxon>Embryophyta</taxon>
        <taxon>Tracheophyta</taxon>
        <taxon>Spermatophyta</taxon>
        <taxon>Magnoliopsida</taxon>
        <taxon>Liliopsida</taxon>
        <taxon>Poales</taxon>
        <taxon>Poaceae</taxon>
        <taxon>BOP clade</taxon>
        <taxon>Oryzoideae</taxon>
        <taxon>Oryzeae</taxon>
        <taxon>Oryzinae</taxon>
        <taxon>Leersia</taxon>
    </lineage>
</organism>
<dbReference type="AlphaFoldDB" id="A0A0D9WQK8"/>
<keyword evidence="2" id="KW-1185">Reference proteome</keyword>
<proteinExistence type="predicted"/>
<reference evidence="1" key="3">
    <citation type="submission" date="2015-04" db="UniProtKB">
        <authorList>
            <consortium name="EnsemblPlants"/>
        </authorList>
    </citation>
    <scope>IDENTIFICATION</scope>
</reference>
<name>A0A0D9WQK8_9ORYZ</name>
<reference evidence="2" key="2">
    <citation type="submission" date="2013-12" db="EMBL/GenBank/DDBJ databases">
        <authorList>
            <person name="Yu Y."/>
            <person name="Lee S."/>
            <person name="de Baynast K."/>
            <person name="Wissotski M."/>
            <person name="Liu L."/>
            <person name="Talag J."/>
            <person name="Goicoechea J."/>
            <person name="Angelova A."/>
            <person name="Jetty R."/>
            <person name="Kudrna D."/>
            <person name="Golser W."/>
            <person name="Rivera L."/>
            <person name="Zhang J."/>
            <person name="Wing R."/>
        </authorList>
    </citation>
    <scope>NUCLEOTIDE SEQUENCE</scope>
</reference>